<comment type="similarity">
    <text evidence="1">Belongs to the class-I aminoacyl-tRNA synthetase family.</text>
</comment>
<dbReference type="InterPro" id="IPR002302">
    <property type="entry name" value="Leu-tRNA-ligase"/>
</dbReference>
<comment type="caution">
    <text evidence="9">The sequence shown here is derived from an EMBL/GenBank/DDBJ whole genome shotgun (WGS) entry which is preliminary data.</text>
</comment>
<protein>
    <recommendedName>
        <fullName evidence="2">leucine--tRNA ligase</fullName>
        <ecNumber evidence="2">6.1.1.4</ecNumber>
    </recommendedName>
</protein>
<dbReference type="GO" id="GO:0005524">
    <property type="term" value="F:ATP binding"/>
    <property type="evidence" value="ECO:0007669"/>
    <property type="project" value="UniProtKB-KW"/>
</dbReference>
<evidence type="ECO:0000256" key="1">
    <source>
        <dbReference type="ARBA" id="ARBA00005594"/>
    </source>
</evidence>
<dbReference type="Gene3D" id="3.90.740.10">
    <property type="entry name" value="Valyl/Leucyl/Isoleucyl-tRNA synthetase, editing domain"/>
    <property type="match status" value="1"/>
</dbReference>
<feature type="domain" description="Leucyl-tRNA synthetase editing" evidence="8">
    <location>
        <begin position="6"/>
        <end position="55"/>
    </location>
</feature>
<evidence type="ECO:0000256" key="5">
    <source>
        <dbReference type="ARBA" id="ARBA00022840"/>
    </source>
</evidence>
<dbReference type="SUPFAM" id="SSF50677">
    <property type="entry name" value="ValRS/IleRS/LeuRS editing domain"/>
    <property type="match status" value="1"/>
</dbReference>
<keyword evidence="6" id="KW-0648">Protein biosynthesis</keyword>
<dbReference type="EMBL" id="JAAGMN010006397">
    <property type="protein sequence ID" value="NEE16771.1"/>
    <property type="molecule type" value="Genomic_DNA"/>
</dbReference>
<dbReference type="GO" id="GO:0002161">
    <property type="term" value="F:aminoacyl-tRNA deacylase activity"/>
    <property type="evidence" value="ECO:0007669"/>
    <property type="project" value="InterPro"/>
</dbReference>
<evidence type="ECO:0000256" key="2">
    <source>
        <dbReference type="ARBA" id="ARBA00013164"/>
    </source>
</evidence>
<dbReference type="AlphaFoldDB" id="A0A6G3XGA3"/>
<gene>
    <name evidence="9" type="ORF">G3M58_61195</name>
</gene>
<evidence type="ECO:0000313" key="9">
    <source>
        <dbReference type="EMBL" id="NEE16771.1"/>
    </source>
</evidence>
<dbReference type="PANTHER" id="PTHR43740">
    <property type="entry name" value="LEUCYL-TRNA SYNTHETASE"/>
    <property type="match status" value="1"/>
</dbReference>
<keyword evidence="5" id="KW-0067">ATP-binding</keyword>
<sequence>IKLQQRNWIGRSEGARVEFPVDTAGGITVFTTRQDTLFGATYMVLAPEHEMVERIIPAAWPEGTHPVWTGGH</sequence>
<evidence type="ECO:0000256" key="7">
    <source>
        <dbReference type="ARBA" id="ARBA00023146"/>
    </source>
</evidence>
<proteinExistence type="inferred from homology"/>
<dbReference type="GO" id="GO:0005829">
    <property type="term" value="C:cytosol"/>
    <property type="evidence" value="ECO:0007669"/>
    <property type="project" value="TreeGrafter"/>
</dbReference>
<evidence type="ECO:0000256" key="3">
    <source>
        <dbReference type="ARBA" id="ARBA00022598"/>
    </source>
</evidence>
<evidence type="ECO:0000256" key="4">
    <source>
        <dbReference type="ARBA" id="ARBA00022741"/>
    </source>
</evidence>
<dbReference type="Pfam" id="PF13603">
    <property type="entry name" value="tRNA-synt_1_2"/>
    <property type="match status" value="1"/>
</dbReference>
<feature type="non-terminal residue" evidence="9">
    <location>
        <position position="1"/>
    </location>
</feature>
<feature type="non-terminal residue" evidence="9">
    <location>
        <position position="72"/>
    </location>
</feature>
<dbReference type="EC" id="6.1.1.4" evidence="2"/>
<keyword evidence="7" id="KW-0030">Aminoacyl-tRNA synthetase</keyword>
<name>A0A6G3XGA3_9ACTN</name>
<evidence type="ECO:0000256" key="6">
    <source>
        <dbReference type="ARBA" id="ARBA00022917"/>
    </source>
</evidence>
<dbReference type="GO" id="GO:0004823">
    <property type="term" value="F:leucine-tRNA ligase activity"/>
    <property type="evidence" value="ECO:0007669"/>
    <property type="project" value="UniProtKB-EC"/>
</dbReference>
<reference evidence="9" key="1">
    <citation type="submission" date="2020-01" db="EMBL/GenBank/DDBJ databases">
        <title>Insect and environment-associated Actinomycetes.</title>
        <authorList>
            <person name="Currrie C."/>
            <person name="Chevrette M."/>
            <person name="Carlson C."/>
            <person name="Stubbendieck R."/>
            <person name="Wendt-Pienkowski E."/>
        </authorList>
    </citation>
    <scope>NUCLEOTIDE SEQUENCE</scope>
    <source>
        <strain evidence="9">SID7499</strain>
    </source>
</reference>
<evidence type="ECO:0000259" key="8">
    <source>
        <dbReference type="Pfam" id="PF13603"/>
    </source>
</evidence>
<accession>A0A6G3XGA3</accession>
<organism evidence="9">
    <name type="scientific">Streptomyces sp. SID7499</name>
    <dbReference type="NCBI Taxonomy" id="2706086"/>
    <lineage>
        <taxon>Bacteria</taxon>
        <taxon>Bacillati</taxon>
        <taxon>Actinomycetota</taxon>
        <taxon>Actinomycetes</taxon>
        <taxon>Kitasatosporales</taxon>
        <taxon>Streptomycetaceae</taxon>
        <taxon>Streptomyces</taxon>
    </lineage>
</organism>
<dbReference type="PANTHER" id="PTHR43740:SF2">
    <property type="entry name" value="LEUCINE--TRNA LIGASE, MITOCHONDRIAL"/>
    <property type="match status" value="1"/>
</dbReference>
<keyword evidence="4" id="KW-0547">Nucleotide-binding</keyword>
<keyword evidence="3" id="KW-0436">Ligase</keyword>
<dbReference type="InterPro" id="IPR009008">
    <property type="entry name" value="Val/Leu/Ile-tRNA-synth_edit"/>
</dbReference>
<dbReference type="InterPro" id="IPR025709">
    <property type="entry name" value="Leu_tRNA-synth_edit"/>
</dbReference>
<dbReference type="GO" id="GO:0006429">
    <property type="term" value="P:leucyl-tRNA aminoacylation"/>
    <property type="evidence" value="ECO:0007669"/>
    <property type="project" value="InterPro"/>
</dbReference>